<evidence type="ECO:0000256" key="6">
    <source>
        <dbReference type="ARBA" id="ARBA00023136"/>
    </source>
</evidence>
<protein>
    <recommendedName>
        <fullName evidence="8">L-lactate dehydrogenase</fullName>
        <ecNumber evidence="8">1.1.-.-</ecNumber>
    </recommendedName>
</protein>
<feature type="binding site" evidence="8">
    <location>
        <position position="129"/>
    </location>
    <ligand>
        <name>substrate</name>
    </ligand>
</feature>
<comment type="cofactor">
    <cofactor evidence="1 8">
        <name>FMN</name>
        <dbReference type="ChEBI" id="CHEBI:58210"/>
    </cofactor>
</comment>
<keyword evidence="2 8" id="KW-1003">Cell membrane</keyword>
<dbReference type="PIRSF" id="PIRSF000138">
    <property type="entry name" value="Al-hdrx_acd_dh"/>
    <property type="match status" value="1"/>
</dbReference>
<feature type="binding site" evidence="8">
    <location>
        <position position="24"/>
    </location>
    <ligand>
        <name>substrate</name>
    </ligand>
</feature>
<keyword evidence="4 8" id="KW-0288">FMN</keyword>
<organism evidence="10 11">
    <name type="scientific">Brevundimonas intermedia</name>
    <dbReference type="NCBI Taxonomy" id="74315"/>
    <lineage>
        <taxon>Bacteria</taxon>
        <taxon>Pseudomonadati</taxon>
        <taxon>Pseudomonadota</taxon>
        <taxon>Alphaproteobacteria</taxon>
        <taxon>Caulobacterales</taxon>
        <taxon>Caulobacteraceae</taxon>
        <taxon>Brevundimonas</taxon>
    </lineage>
</organism>
<evidence type="ECO:0000256" key="3">
    <source>
        <dbReference type="ARBA" id="ARBA00022630"/>
    </source>
</evidence>
<proteinExistence type="inferred from homology"/>
<keyword evidence="6 8" id="KW-0472">Membrane</keyword>
<feature type="binding site" evidence="8">
    <location>
        <position position="155"/>
    </location>
    <ligand>
        <name>FMN</name>
        <dbReference type="ChEBI" id="CHEBI:58210"/>
    </ligand>
</feature>
<comment type="catalytic activity">
    <reaction evidence="8">
        <text>(S)-lactate + A = pyruvate + AH2</text>
        <dbReference type="Rhea" id="RHEA:45816"/>
        <dbReference type="ChEBI" id="CHEBI:13193"/>
        <dbReference type="ChEBI" id="CHEBI:15361"/>
        <dbReference type="ChEBI" id="CHEBI:16651"/>
        <dbReference type="ChEBI" id="CHEBI:17499"/>
    </reaction>
</comment>
<dbReference type="PANTHER" id="PTHR10578">
    <property type="entry name" value="S -2-HYDROXY-ACID OXIDASE-RELATED"/>
    <property type="match status" value="1"/>
</dbReference>
<comment type="similarity">
    <text evidence="7 8">Belongs to the FMN-dependent alpha-hydroxy acid dehydrogenase family.</text>
</comment>
<dbReference type="EMBL" id="BSFD01000003">
    <property type="protein sequence ID" value="GLK48654.1"/>
    <property type="molecule type" value="Genomic_DNA"/>
</dbReference>
<keyword evidence="11" id="KW-1185">Reference proteome</keyword>
<dbReference type="InterPro" id="IPR000262">
    <property type="entry name" value="FMN-dep_DH"/>
</dbReference>
<accession>A0ABQ5T797</accession>
<dbReference type="Proteomes" id="UP001143509">
    <property type="component" value="Unassembled WGS sequence"/>
</dbReference>
<comment type="subcellular location">
    <subcellularLocation>
        <location evidence="8">Cell membrane</location>
        <topology evidence="8">Peripheral membrane protein</topology>
    </subcellularLocation>
</comment>
<evidence type="ECO:0000256" key="8">
    <source>
        <dbReference type="HAMAP-Rule" id="MF_01559"/>
    </source>
</evidence>
<name>A0ABQ5T797_9CAUL</name>
<evidence type="ECO:0000259" key="9">
    <source>
        <dbReference type="PROSITE" id="PS51349"/>
    </source>
</evidence>
<feature type="binding site" evidence="8">
    <location>
        <position position="106"/>
    </location>
    <ligand>
        <name>FMN</name>
        <dbReference type="ChEBI" id="CHEBI:58210"/>
    </ligand>
</feature>
<reference evidence="10" key="1">
    <citation type="journal article" date="2014" name="Int. J. Syst. Evol. Microbiol.">
        <title>Complete genome of a new Firmicutes species belonging to the dominant human colonic microbiota ('Ruminococcus bicirculans') reveals two chromosomes and a selective capacity to utilize plant glucans.</title>
        <authorList>
            <consortium name="NISC Comparative Sequencing Program"/>
            <person name="Wegmann U."/>
            <person name="Louis P."/>
            <person name="Goesmann A."/>
            <person name="Henrissat B."/>
            <person name="Duncan S.H."/>
            <person name="Flint H.J."/>
        </authorList>
    </citation>
    <scope>NUCLEOTIDE SEQUENCE</scope>
    <source>
        <strain evidence="10">VKM B-1499</strain>
    </source>
</reference>
<evidence type="ECO:0000313" key="11">
    <source>
        <dbReference type="Proteomes" id="UP001143509"/>
    </source>
</evidence>
<dbReference type="NCBIfam" id="NF033901">
    <property type="entry name" value="L_lactate_LldD"/>
    <property type="match status" value="1"/>
</dbReference>
<comment type="caution">
    <text evidence="10">The sequence shown here is derived from an EMBL/GenBank/DDBJ whole genome shotgun (WGS) entry which is preliminary data.</text>
</comment>
<keyword evidence="5 8" id="KW-0560">Oxidoreductase</keyword>
<evidence type="ECO:0000256" key="7">
    <source>
        <dbReference type="ARBA" id="ARBA00024042"/>
    </source>
</evidence>
<dbReference type="Pfam" id="PF01070">
    <property type="entry name" value="FMN_dh"/>
    <property type="match status" value="1"/>
</dbReference>
<comment type="function">
    <text evidence="8">Catalyzes the conversion of L-lactate to pyruvate. Is coupled to the respiratory chain.</text>
</comment>
<feature type="binding site" evidence="8">
    <location>
        <position position="127"/>
    </location>
    <ligand>
        <name>FMN</name>
        <dbReference type="ChEBI" id="CHEBI:58210"/>
    </ligand>
</feature>
<evidence type="ECO:0000256" key="2">
    <source>
        <dbReference type="ARBA" id="ARBA00022475"/>
    </source>
</evidence>
<evidence type="ECO:0000313" key="10">
    <source>
        <dbReference type="EMBL" id="GLK48654.1"/>
    </source>
</evidence>
<keyword evidence="3 8" id="KW-0285">Flavoprotein</keyword>
<feature type="binding site" evidence="8">
    <location>
        <position position="251"/>
    </location>
    <ligand>
        <name>FMN</name>
        <dbReference type="ChEBI" id="CHEBI:58210"/>
    </ligand>
</feature>
<feature type="binding site" evidence="8">
    <location>
        <position position="164"/>
    </location>
    <ligand>
        <name>substrate</name>
    </ligand>
</feature>
<dbReference type="RefSeq" id="WP_271164871.1">
    <property type="nucleotide sequence ID" value="NZ_BSFD01000003.1"/>
</dbReference>
<dbReference type="Gene3D" id="3.20.20.70">
    <property type="entry name" value="Aldolase class I"/>
    <property type="match status" value="1"/>
</dbReference>
<dbReference type="PROSITE" id="PS00557">
    <property type="entry name" value="FMN_HYDROXY_ACID_DH_1"/>
    <property type="match status" value="1"/>
</dbReference>
<dbReference type="InterPro" id="IPR012133">
    <property type="entry name" value="Alpha-hydoxy_acid_DH_FMN"/>
</dbReference>
<dbReference type="HAMAP" id="MF_01559">
    <property type="entry name" value="L_lact_dehydr"/>
    <property type="match status" value="1"/>
</dbReference>
<dbReference type="EC" id="1.1.-.-" evidence="8"/>
<feature type="binding site" evidence="8">
    <location>
        <begin position="306"/>
        <end position="330"/>
    </location>
    <ligand>
        <name>FMN</name>
        <dbReference type="ChEBI" id="CHEBI:58210"/>
    </ligand>
</feature>
<dbReference type="InterPro" id="IPR037396">
    <property type="entry name" value="FMN_HAD"/>
</dbReference>
<sequence length="377" mass="41239">MIISSPGDYREAARRKLPPFLFHYIDGGAYAEQTLRRNVEDWQAIALRQRVLQDMSSLNLETRLFDETLRLPIILAPVGLTGMYARRGEVQAAKAAASRGLPFTLSTVSVCPIEEVAPAIDRSMWFQLYVLRDRGFMQNALERAKAAGVKTLVFTVDMPTPGARYRDAHSGMSGPHAEMRRMIQAMTHLAWTWDVGVRGTPHDLGNVSAYLGKPTGLADYIGWLGQNFDPSISWKDLQWIRDFWDGPMIIKGVLDAQDARDAVSFGADGIVVSNHGGRQLDGVLSSARALPAIAEAVKGDIRILVDSGVRNGLDVIRAIALGADAVMLGRAFVYALAAEGQAGVENLLDLFEKEMRVAMTLTGAKSIQAVSRDMLAI</sequence>
<dbReference type="NCBIfam" id="NF008398">
    <property type="entry name" value="PRK11197.1"/>
    <property type="match status" value="1"/>
</dbReference>
<dbReference type="CDD" id="cd02809">
    <property type="entry name" value="alpha_hydroxyacid_oxid_FMN"/>
    <property type="match status" value="1"/>
</dbReference>
<dbReference type="PANTHER" id="PTHR10578:SF85">
    <property type="entry name" value="L-LACTATE DEHYDROGENASE"/>
    <property type="match status" value="1"/>
</dbReference>
<dbReference type="InterPro" id="IPR013785">
    <property type="entry name" value="Aldolase_TIM"/>
</dbReference>
<feature type="active site" description="Proton acceptor" evidence="8">
    <location>
        <position position="275"/>
    </location>
</feature>
<evidence type="ECO:0000256" key="5">
    <source>
        <dbReference type="ARBA" id="ARBA00023002"/>
    </source>
</evidence>
<evidence type="ECO:0000256" key="1">
    <source>
        <dbReference type="ARBA" id="ARBA00001917"/>
    </source>
</evidence>
<dbReference type="InterPro" id="IPR020920">
    <property type="entry name" value="LldD"/>
</dbReference>
<dbReference type="InterPro" id="IPR008259">
    <property type="entry name" value="FMN_hydac_DH_AS"/>
</dbReference>
<evidence type="ECO:0000256" key="4">
    <source>
        <dbReference type="ARBA" id="ARBA00022643"/>
    </source>
</evidence>
<feature type="binding site" evidence="8">
    <location>
        <position position="278"/>
    </location>
    <ligand>
        <name>substrate</name>
    </ligand>
</feature>
<dbReference type="SUPFAM" id="SSF51395">
    <property type="entry name" value="FMN-linked oxidoreductases"/>
    <property type="match status" value="1"/>
</dbReference>
<reference evidence="10" key="2">
    <citation type="submission" date="2023-01" db="EMBL/GenBank/DDBJ databases">
        <authorList>
            <person name="Sun Q."/>
            <person name="Evtushenko L."/>
        </authorList>
    </citation>
    <scope>NUCLEOTIDE SEQUENCE</scope>
    <source>
        <strain evidence="10">VKM B-1499</strain>
    </source>
</reference>
<dbReference type="PROSITE" id="PS51349">
    <property type="entry name" value="FMN_HYDROXY_ACID_DH_2"/>
    <property type="match status" value="1"/>
</dbReference>
<feature type="domain" description="FMN hydroxy acid dehydrogenase" evidence="9">
    <location>
        <begin position="1"/>
        <end position="377"/>
    </location>
</feature>
<gene>
    <name evidence="8 10" type="primary">lldD</name>
    <name evidence="10" type="ORF">GCM10017620_16270</name>
</gene>